<protein>
    <submittedName>
        <fullName evidence="2">Hemerythrin HHE cation binding protein</fullName>
    </submittedName>
</protein>
<dbReference type="PATRIC" id="fig|1304275.5.peg.2557"/>
<dbReference type="PANTHER" id="PTHR35585">
    <property type="entry name" value="HHE DOMAIN PROTEIN (AFU_ORTHOLOGUE AFUA_4G00730)"/>
    <property type="match status" value="1"/>
</dbReference>
<dbReference type="CDD" id="cd12108">
    <property type="entry name" value="Hr-like"/>
    <property type="match status" value="1"/>
</dbReference>
<organism evidence="2 3">
    <name type="scientific">Salinisphaera hydrothermalis (strain C41B8)</name>
    <dbReference type="NCBI Taxonomy" id="1304275"/>
    <lineage>
        <taxon>Bacteria</taxon>
        <taxon>Pseudomonadati</taxon>
        <taxon>Pseudomonadota</taxon>
        <taxon>Gammaproteobacteria</taxon>
        <taxon>Salinisphaerales</taxon>
        <taxon>Salinisphaeraceae</taxon>
        <taxon>Salinisphaera</taxon>
    </lineage>
</organism>
<name>A0A084IJL7_SALHC</name>
<proteinExistence type="predicted"/>
<dbReference type="InterPro" id="IPR012312">
    <property type="entry name" value="Hemerythrin-like"/>
</dbReference>
<dbReference type="AlphaFoldDB" id="A0A084IJL7"/>
<dbReference type="Pfam" id="PF01814">
    <property type="entry name" value="Hemerythrin"/>
    <property type="match status" value="1"/>
</dbReference>
<dbReference type="EMBL" id="APNK01000020">
    <property type="protein sequence ID" value="KEZ76901.1"/>
    <property type="molecule type" value="Genomic_DNA"/>
</dbReference>
<evidence type="ECO:0000313" key="2">
    <source>
        <dbReference type="EMBL" id="KEZ76901.1"/>
    </source>
</evidence>
<evidence type="ECO:0000313" key="3">
    <source>
        <dbReference type="Proteomes" id="UP000028302"/>
    </source>
</evidence>
<reference evidence="2 3" key="1">
    <citation type="submission" date="2013-03" db="EMBL/GenBank/DDBJ databases">
        <title>Salinisphaera hydrothermalis C41B8 Genome Sequencing.</title>
        <authorList>
            <person name="Li C."/>
            <person name="Lai Q."/>
            <person name="Shao Z."/>
        </authorList>
    </citation>
    <scope>NUCLEOTIDE SEQUENCE [LARGE SCALE GENOMIC DNA]</scope>
    <source>
        <strain evidence="2 3">C41B8</strain>
    </source>
</reference>
<accession>A0A084IJL7</accession>
<evidence type="ECO:0000259" key="1">
    <source>
        <dbReference type="Pfam" id="PF01814"/>
    </source>
</evidence>
<gene>
    <name evidence="2" type="ORF">C41B8_12539</name>
</gene>
<feature type="domain" description="Hemerythrin-like" evidence="1">
    <location>
        <begin position="3"/>
        <end position="120"/>
    </location>
</feature>
<dbReference type="eggNOG" id="COG5592">
    <property type="taxonomic scope" value="Bacteria"/>
</dbReference>
<comment type="caution">
    <text evidence="2">The sequence shown here is derived from an EMBL/GenBank/DDBJ whole genome shotgun (WGS) entry which is preliminary data.</text>
</comment>
<dbReference type="Proteomes" id="UP000028302">
    <property type="component" value="Unassembled WGS sequence"/>
</dbReference>
<dbReference type="Gene3D" id="1.20.120.520">
    <property type="entry name" value="nmb1532 protein domain like"/>
    <property type="match status" value="1"/>
</dbReference>
<dbReference type="PANTHER" id="PTHR35585:SF1">
    <property type="entry name" value="HHE DOMAIN PROTEIN (AFU_ORTHOLOGUE AFUA_4G00730)"/>
    <property type="match status" value="1"/>
</dbReference>
<keyword evidence="3" id="KW-1185">Reference proteome</keyword>
<sequence length="149" mass="17234">MKTIFEALRESHDKQRRLLAALSDTHGDTDKREGLFAAVKAELVHHENAEERYFYNPLMEHDMTQEKARHSVAEHHEIDELVEELEATDYSSPAWLNSAKKLEHLVTHHLDEEEQEVFQIAGRVLGDDEKTQLAHDYDQMMEEQASGSP</sequence>
<dbReference type="OrthoDB" id="5523420at2"/>
<dbReference type="RefSeq" id="WP_037338737.1">
    <property type="nucleotide sequence ID" value="NZ_APNK01000020.1"/>
</dbReference>